<evidence type="ECO:0000256" key="5">
    <source>
        <dbReference type="ARBA" id="ARBA00023180"/>
    </source>
</evidence>
<evidence type="ECO:0000313" key="8">
    <source>
        <dbReference type="Proteomes" id="UP000193144"/>
    </source>
</evidence>
<dbReference type="PANTHER" id="PTHR11802:SF131">
    <property type="entry name" value="CARBOXYPEPTIDASE"/>
    <property type="match status" value="1"/>
</dbReference>
<evidence type="ECO:0000256" key="3">
    <source>
        <dbReference type="ARBA" id="ARBA00022670"/>
    </source>
</evidence>
<protein>
    <recommendedName>
        <fullName evidence="6">Carboxypeptidase</fullName>
        <ecNumber evidence="6">3.4.16.-</ecNumber>
    </recommendedName>
</protein>
<keyword evidence="2 6" id="KW-0121">Carboxypeptidase</keyword>
<dbReference type="InterPro" id="IPR018202">
    <property type="entry name" value="Ser_caboxypep_ser_AS"/>
</dbReference>
<comment type="caution">
    <text evidence="7">The sequence shown here is derived from an EMBL/GenBank/DDBJ whole genome shotgun (WGS) entry which is preliminary data.</text>
</comment>
<keyword evidence="3 6" id="KW-0645">Protease</keyword>
<dbReference type="GO" id="GO:0000324">
    <property type="term" value="C:fungal-type vacuole"/>
    <property type="evidence" value="ECO:0007669"/>
    <property type="project" value="TreeGrafter"/>
</dbReference>
<dbReference type="Gene3D" id="3.40.50.1820">
    <property type="entry name" value="alpha/beta hydrolase"/>
    <property type="match status" value="1"/>
</dbReference>
<keyword evidence="8" id="KW-1185">Reference proteome</keyword>
<feature type="chain" id="PRO_5011809148" description="Carboxypeptidase" evidence="6">
    <location>
        <begin position="23"/>
        <end position="589"/>
    </location>
</feature>
<comment type="similarity">
    <text evidence="1 6">Belongs to the peptidase S10 family.</text>
</comment>
<gene>
    <name evidence="7" type="ORF">BCR34DRAFT_605937</name>
</gene>
<evidence type="ECO:0000256" key="1">
    <source>
        <dbReference type="ARBA" id="ARBA00009431"/>
    </source>
</evidence>
<name>A0A1Y1YTS8_9PLEO</name>
<dbReference type="SUPFAM" id="SSF53474">
    <property type="entry name" value="alpha/beta-Hydrolases"/>
    <property type="match status" value="1"/>
</dbReference>
<dbReference type="GO" id="GO:0004185">
    <property type="term" value="F:serine-type carboxypeptidase activity"/>
    <property type="evidence" value="ECO:0007669"/>
    <property type="project" value="UniProtKB-UniRule"/>
</dbReference>
<keyword evidence="4 6" id="KW-0378">Hydrolase</keyword>
<evidence type="ECO:0000256" key="6">
    <source>
        <dbReference type="RuleBase" id="RU361156"/>
    </source>
</evidence>
<dbReference type="PROSITE" id="PS00131">
    <property type="entry name" value="CARBOXYPEPT_SER_SER"/>
    <property type="match status" value="1"/>
</dbReference>
<dbReference type="AlphaFoldDB" id="A0A1Y1YTS8"/>
<dbReference type="Proteomes" id="UP000193144">
    <property type="component" value="Unassembled WGS sequence"/>
</dbReference>
<dbReference type="PRINTS" id="PR00724">
    <property type="entry name" value="CRBOXYPTASEC"/>
</dbReference>
<evidence type="ECO:0000313" key="7">
    <source>
        <dbReference type="EMBL" id="ORY01442.1"/>
    </source>
</evidence>
<dbReference type="GO" id="GO:0006508">
    <property type="term" value="P:proteolysis"/>
    <property type="evidence" value="ECO:0007669"/>
    <property type="project" value="UniProtKB-KW"/>
</dbReference>
<keyword evidence="5" id="KW-0325">Glycoprotein</keyword>
<evidence type="ECO:0000256" key="2">
    <source>
        <dbReference type="ARBA" id="ARBA00022645"/>
    </source>
</evidence>
<organism evidence="7 8">
    <name type="scientific">Clohesyomyces aquaticus</name>
    <dbReference type="NCBI Taxonomy" id="1231657"/>
    <lineage>
        <taxon>Eukaryota</taxon>
        <taxon>Fungi</taxon>
        <taxon>Dikarya</taxon>
        <taxon>Ascomycota</taxon>
        <taxon>Pezizomycotina</taxon>
        <taxon>Dothideomycetes</taxon>
        <taxon>Pleosporomycetidae</taxon>
        <taxon>Pleosporales</taxon>
        <taxon>Lindgomycetaceae</taxon>
        <taxon>Clohesyomyces</taxon>
    </lineage>
</organism>
<dbReference type="OrthoDB" id="443318at2759"/>
<evidence type="ECO:0000256" key="4">
    <source>
        <dbReference type="ARBA" id="ARBA00022801"/>
    </source>
</evidence>
<sequence length="589" mass="65748">MFAKSLAAPLLAFLSVVLHADAVSKKHWSKRGEYVYLPKEVQDYKTATAPNNVTVRYKNPGICETTPGVNSYSGYVDLAPNVHVFYWFFESRNNPAKDPFTLWLNGGPGSDSLIGLFEENGPCTIGENLTTVYNPYSWNNVSNMLYISQPVGTGFSYQKQGVGSLNSWSGDFHYNSTEWPATGRWPILDPLNYGTIDTTDLAAVAAWHVLQALLATIPSFDAKLGALSPARDFNLFTESYGGHYGPAFYSYFYKQNLKIQNGSMPGYQLNFNSLGIINGIIDEAVQAEYYPEFAVNNTYGIKAYNDTVYNYAKFANNMFNGCVFQIGLCRAAAEGNTSYYHADAPITDAELTAGVLQTCNEAADMCRDNVESPYYYYSGRGVYDIRHPYEDPTPGVPFSKYLNLPEVQQALGVTVNYTGGNAIYYAFQNSGDFIFPNFRLDLEYLLDQDVRVSLAYGDADYICNWFGGQAISLQVDYTHSKEFRLAGYEPVMVDGTEYGEVRQYGNFSFARIYEAGHEIPYYQPLASLAYFNRTLNHYDIATGEKKVTANFTSEGTANATHTESFVPLTSSYVQEFPIPIYPATTTVTY</sequence>
<dbReference type="InterPro" id="IPR001563">
    <property type="entry name" value="Peptidase_S10"/>
</dbReference>
<keyword evidence="6" id="KW-0732">Signal</keyword>
<dbReference type="Pfam" id="PF00450">
    <property type="entry name" value="Peptidase_S10"/>
    <property type="match status" value="1"/>
</dbReference>
<feature type="signal peptide" evidence="6">
    <location>
        <begin position="1"/>
        <end position="22"/>
    </location>
</feature>
<dbReference type="EC" id="3.4.16.-" evidence="6"/>
<dbReference type="STRING" id="1231657.A0A1Y1YTS8"/>
<proteinExistence type="inferred from homology"/>
<accession>A0A1Y1YTS8</accession>
<reference evidence="7 8" key="1">
    <citation type="submission" date="2016-07" db="EMBL/GenBank/DDBJ databases">
        <title>Pervasive Adenine N6-methylation of Active Genes in Fungi.</title>
        <authorList>
            <consortium name="DOE Joint Genome Institute"/>
            <person name="Mondo S.J."/>
            <person name="Dannebaum R.O."/>
            <person name="Kuo R.C."/>
            <person name="Labutti K."/>
            <person name="Haridas S."/>
            <person name="Kuo A."/>
            <person name="Salamov A."/>
            <person name="Ahrendt S.R."/>
            <person name="Lipzen A."/>
            <person name="Sullivan W."/>
            <person name="Andreopoulos W.B."/>
            <person name="Clum A."/>
            <person name="Lindquist E."/>
            <person name="Daum C."/>
            <person name="Ramamoorthy G.K."/>
            <person name="Gryganskyi A."/>
            <person name="Culley D."/>
            <person name="Magnuson J.K."/>
            <person name="James T.Y."/>
            <person name="O'Malley M.A."/>
            <person name="Stajich J.E."/>
            <person name="Spatafora J.W."/>
            <person name="Visel A."/>
            <person name="Grigoriev I.V."/>
        </authorList>
    </citation>
    <scope>NUCLEOTIDE SEQUENCE [LARGE SCALE GENOMIC DNA]</scope>
    <source>
        <strain evidence="7 8">CBS 115471</strain>
    </source>
</reference>
<dbReference type="InterPro" id="IPR029058">
    <property type="entry name" value="AB_hydrolase_fold"/>
</dbReference>
<dbReference type="PANTHER" id="PTHR11802">
    <property type="entry name" value="SERINE PROTEASE FAMILY S10 SERINE CARBOXYPEPTIDASE"/>
    <property type="match status" value="1"/>
</dbReference>
<dbReference type="EMBL" id="MCFA01000170">
    <property type="protein sequence ID" value="ORY01442.1"/>
    <property type="molecule type" value="Genomic_DNA"/>
</dbReference>